<organism evidence="3 4">
    <name type="scientific">Candidatus Staskawiczbacteria bacterium RIFCSPLOWO2_01_FULL_38_12b</name>
    <dbReference type="NCBI Taxonomy" id="1802214"/>
    <lineage>
        <taxon>Bacteria</taxon>
        <taxon>Candidatus Staskawicziibacteriota</taxon>
    </lineage>
</organism>
<evidence type="ECO:0000259" key="2">
    <source>
        <dbReference type="Pfam" id="PF00535"/>
    </source>
</evidence>
<dbReference type="AlphaFoldDB" id="A0A1G2IGW2"/>
<protein>
    <recommendedName>
        <fullName evidence="2">Glycosyltransferase 2-like domain-containing protein</fullName>
    </recommendedName>
</protein>
<dbReference type="PANTHER" id="PTHR43685:SF10">
    <property type="entry name" value="LACTO-N-NEOTETRAOSE BIOSYNTHESIS GLYCOSYL TRANSFERASE LGTA"/>
    <property type="match status" value="1"/>
</dbReference>
<dbReference type="InterPro" id="IPR029044">
    <property type="entry name" value="Nucleotide-diphossugar_trans"/>
</dbReference>
<evidence type="ECO:0000256" key="1">
    <source>
        <dbReference type="SAM" id="Phobius"/>
    </source>
</evidence>
<comment type="caution">
    <text evidence="3">The sequence shown here is derived from an EMBL/GenBank/DDBJ whole genome shotgun (WGS) entry which is preliminary data.</text>
</comment>
<dbReference type="STRING" id="1802214.A2908_03350"/>
<gene>
    <name evidence="3" type="ORF">A2908_03350</name>
</gene>
<dbReference type="EMBL" id="MHPA01000014">
    <property type="protein sequence ID" value="OGZ73388.1"/>
    <property type="molecule type" value="Genomic_DNA"/>
</dbReference>
<dbReference type="PANTHER" id="PTHR43685">
    <property type="entry name" value="GLYCOSYLTRANSFERASE"/>
    <property type="match status" value="1"/>
</dbReference>
<dbReference type="Proteomes" id="UP000176774">
    <property type="component" value="Unassembled WGS sequence"/>
</dbReference>
<name>A0A1G2IGW2_9BACT</name>
<sequence>MKQPLVPHLYNFFVSAKQIWLGFKARGANLMPLRIASDEQRRRRAKFALPFGRDKIRHFLCYSSSAYRRGYNLLVAPRKCLNFSSLAQRNYINEALVSVIIPSYNRQNSIAQSIESVLSQSYKNLEIIVIDNRSIDNTPKILAEYSKKDSRIKVVENEQNLSLVKTLNKAINISTGVYLARLDDDDTWLDTRKVEKQVNFLEAHQDYVLIGTGVIAVNEHGVEISRTLLPQEHHQIIDVMLFRCLFIHSAVVFRRNTFQALGGYNEALQVGGEDYDLWLRMGLVGKMYNVPEYLVQYQESGKKLSRTNRKKVLLRNILLIKKYGKDYPNFGKAMALSILYYIYFSLPFNQVLLPLFSRVKRAIFGSVVKKFTSNI</sequence>
<feature type="transmembrane region" description="Helical" evidence="1">
    <location>
        <begin position="338"/>
        <end position="356"/>
    </location>
</feature>
<dbReference type="InterPro" id="IPR001173">
    <property type="entry name" value="Glyco_trans_2-like"/>
</dbReference>
<dbReference type="Gene3D" id="3.90.550.10">
    <property type="entry name" value="Spore Coat Polysaccharide Biosynthesis Protein SpsA, Chain A"/>
    <property type="match status" value="1"/>
</dbReference>
<proteinExistence type="predicted"/>
<keyword evidence="1" id="KW-0472">Membrane</keyword>
<evidence type="ECO:0000313" key="3">
    <source>
        <dbReference type="EMBL" id="OGZ73388.1"/>
    </source>
</evidence>
<dbReference type="InterPro" id="IPR050834">
    <property type="entry name" value="Glycosyltransf_2"/>
</dbReference>
<evidence type="ECO:0000313" key="4">
    <source>
        <dbReference type="Proteomes" id="UP000176774"/>
    </source>
</evidence>
<accession>A0A1G2IGW2</accession>
<dbReference type="SUPFAM" id="SSF53448">
    <property type="entry name" value="Nucleotide-diphospho-sugar transferases"/>
    <property type="match status" value="1"/>
</dbReference>
<reference evidence="3 4" key="1">
    <citation type="journal article" date="2016" name="Nat. Commun.">
        <title>Thousands of microbial genomes shed light on interconnected biogeochemical processes in an aquifer system.</title>
        <authorList>
            <person name="Anantharaman K."/>
            <person name="Brown C.T."/>
            <person name="Hug L.A."/>
            <person name="Sharon I."/>
            <person name="Castelle C.J."/>
            <person name="Probst A.J."/>
            <person name="Thomas B.C."/>
            <person name="Singh A."/>
            <person name="Wilkins M.J."/>
            <person name="Karaoz U."/>
            <person name="Brodie E.L."/>
            <person name="Williams K.H."/>
            <person name="Hubbard S.S."/>
            <person name="Banfield J.F."/>
        </authorList>
    </citation>
    <scope>NUCLEOTIDE SEQUENCE [LARGE SCALE GENOMIC DNA]</scope>
</reference>
<keyword evidence="1" id="KW-0812">Transmembrane</keyword>
<dbReference type="Pfam" id="PF00535">
    <property type="entry name" value="Glycos_transf_2"/>
    <property type="match status" value="1"/>
</dbReference>
<feature type="domain" description="Glycosyltransferase 2-like" evidence="2">
    <location>
        <begin position="98"/>
        <end position="215"/>
    </location>
</feature>
<keyword evidence="1" id="KW-1133">Transmembrane helix</keyword>